<dbReference type="Pfam" id="PF07729">
    <property type="entry name" value="FCD"/>
    <property type="match status" value="1"/>
</dbReference>
<evidence type="ECO:0000259" key="4">
    <source>
        <dbReference type="PROSITE" id="PS50949"/>
    </source>
</evidence>
<dbReference type="PANTHER" id="PTHR43537:SF45">
    <property type="entry name" value="GNTR FAMILY REGULATORY PROTEIN"/>
    <property type="match status" value="1"/>
</dbReference>
<evidence type="ECO:0000256" key="2">
    <source>
        <dbReference type="ARBA" id="ARBA00023125"/>
    </source>
</evidence>
<dbReference type="Gene3D" id="1.20.120.530">
    <property type="entry name" value="GntR ligand-binding domain-like"/>
    <property type="match status" value="1"/>
</dbReference>
<dbReference type="SMART" id="SM00895">
    <property type="entry name" value="FCD"/>
    <property type="match status" value="1"/>
</dbReference>
<evidence type="ECO:0000313" key="7">
    <source>
        <dbReference type="Proteomes" id="UP000217349"/>
    </source>
</evidence>
<evidence type="ECO:0000313" key="6">
    <source>
        <dbReference type="EMBL" id="QIR76038.1"/>
    </source>
</evidence>
<reference evidence="7" key="2">
    <citation type="submission" date="2017-09" db="EMBL/GenBank/DDBJ databases">
        <title>The complete genome of Sulfurospirillum sp. JPD-1.</title>
        <authorList>
            <person name="Goris T."/>
        </authorList>
    </citation>
    <scope>NUCLEOTIDE SEQUENCE [LARGE SCALE GENOMIC DNA]</scope>
    <source>
        <strain evidence="7">JPD-1</strain>
    </source>
</reference>
<dbReference type="Proteomes" id="UP000217349">
    <property type="component" value="Chromosome"/>
</dbReference>
<dbReference type="Gene3D" id="1.10.10.10">
    <property type="entry name" value="Winged helix-like DNA-binding domain superfamily/Winged helix DNA-binding domain"/>
    <property type="match status" value="1"/>
</dbReference>
<sequence>MINLKKIQMLPAREQVASILRSSILSGGISKGQSITLDSVGEQVGMSRTPVREAFQILANEGLLELRQNRCAIVKGISEEAIKDHYEMRILLETEALRRACEHMNDETLKAIQNVNKQGQRAEQAGDTEAYNLANQAFHMTIWEAADSEKLKSFLSLLWNGLSMNRLVTAQEYAGISLADHNKIVEQLTAKDYAGACETMRQHIIYSMNSTLSNFK</sequence>
<dbReference type="InterPro" id="IPR008920">
    <property type="entry name" value="TF_FadR/GntR_C"/>
</dbReference>
<reference evidence="6" key="5">
    <citation type="submission" date="2020-08" db="EMBL/GenBank/DDBJ databases">
        <authorList>
            <person name="Yang Y."/>
            <person name="Huo L."/>
            <person name="Yan J."/>
        </authorList>
    </citation>
    <scope>NUCLEOTIDE SEQUENCE</scope>
    <source>
        <strain evidence="6">ACSDCE</strain>
    </source>
</reference>
<dbReference type="KEGG" id="sulj:SJPD1_0013"/>
<reference evidence="6 8" key="1">
    <citation type="journal article" date="2017" name="Environ. Sci. Technol.">
        <title>Organohalide Respiration with Chlorinated Ethenes under Low pH Conditions.</title>
        <authorList>
            <person name="Yang Y."/>
            <person name="Capiro N.L."/>
            <person name="Marcet T.F."/>
            <person name="Yan J."/>
            <person name="Pennell K.D."/>
            <person name="Loffler F.E."/>
        </authorList>
    </citation>
    <scope>NUCLEOTIDE SEQUENCE [LARGE SCALE GENOMIC DNA]</scope>
    <source>
        <strain evidence="6 8">ACSDCE</strain>
    </source>
</reference>
<accession>A0A290HKC0</accession>
<name>A0A290HKC0_9BACT</name>
<dbReference type="InterPro" id="IPR011711">
    <property type="entry name" value="GntR_C"/>
</dbReference>
<dbReference type="SUPFAM" id="SSF48008">
    <property type="entry name" value="GntR ligand-binding domain-like"/>
    <property type="match status" value="1"/>
</dbReference>
<dbReference type="InterPro" id="IPR036388">
    <property type="entry name" value="WH-like_DNA-bd_sf"/>
</dbReference>
<dbReference type="InterPro" id="IPR000524">
    <property type="entry name" value="Tscrpt_reg_HTH_GntR"/>
</dbReference>
<keyword evidence="1" id="KW-0805">Transcription regulation</keyword>
<evidence type="ECO:0000313" key="8">
    <source>
        <dbReference type="Proteomes" id="UP000502831"/>
    </source>
</evidence>
<dbReference type="InterPro" id="IPR036390">
    <property type="entry name" value="WH_DNA-bd_sf"/>
</dbReference>
<dbReference type="EMBL" id="CP039734">
    <property type="protein sequence ID" value="QIR76038.1"/>
    <property type="molecule type" value="Genomic_DNA"/>
</dbReference>
<reference evidence="5" key="4">
    <citation type="journal article" date="2020" name="MicrobiologyOpen">
        <title>Tetrachloroethene respiration in Sulfurospirillum species is regulated by a two-component system as unraveled by comparative genomics, transcriptomics, and regulator binding studies.</title>
        <authorList>
            <person name="Esken J."/>
            <person name="Goris T."/>
            <person name="Gadkari J."/>
            <person name="Bischler T."/>
            <person name="Forstner K.U."/>
            <person name="Sharma C.M."/>
            <person name="Diekert G."/>
            <person name="Schubert T."/>
        </authorList>
    </citation>
    <scope>NUCLEOTIDE SEQUENCE</scope>
    <source>
        <strain evidence="5">JPD-1</strain>
    </source>
</reference>
<evidence type="ECO:0000256" key="3">
    <source>
        <dbReference type="ARBA" id="ARBA00023163"/>
    </source>
</evidence>
<dbReference type="GO" id="GO:0003700">
    <property type="term" value="F:DNA-binding transcription factor activity"/>
    <property type="evidence" value="ECO:0007669"/>
    <property type="project" value="InterPro"/>
</dbReference>
<dbReference type="Pfam" id="PF00392">
    <property type="entry name" value="GntR"/>
    <property type="match status" value="1"/>
</dbReference>
<gene>
    <name evidence="6" type="ORF">FA584_07390</name>
    <name evidence="5" type="ORF">SJPD1_0013</name>
</gene>
<keyword evidence="3" id="KW-0804">Transcription</keyword>
<dbReference type="GO" id="GO:0003677">
    <property type="term" value="F:DNA binding"/>
    <property type="evidence" value="ECO:0007669"/>
    <property type="project" value="UniProtKB-KW"/>
</dbReference>
<dbReference type="OrthoDB" id="9812645at2"/>
<evidence type="ECO:0000313" key="5">
    <source>
        <dbReference type="EMBL" id="ATB68148.1"/>
    </source>
</evidence>
<dbReference type="RefSeq" id="WP_096045414.1">
    <property type="nucleotide sequence ID" value="NZ_CP023275.1"/>
</dbReference>
<dbReference type="PANTHER" id="PTHR43537">
    <property type="entry name" value="TRANSCRIPTIONAL REGULATOR, GNTR FAMILY"/>
    <property type="match status" value="1"/>
</dbReference>
<proteinExistence type="predicted"/>
<dbReference type="SUPFAM" id="SSF46785">
    <property type="entry name" value="Winged helix' DNA-binding domain"/>
    <property type="match status" value="1"/>
</dbReference>
<organism evidence="5 7">
    <name type="scientific">Sulfurospirillum diekertiae</name>
    <dbReference type="NCBI Taxonomy" id="1854492"/>
    <lineage>
        <taxon>Bacteria</taxon>
        <taxon>Pseudomonadati</taxon>
        <taxon>Campylobacterota</taxon>
        <taxon>Epsilonproteobacteria</taxon>
        <taxon>Campylobacterales</taxon>
        <taxon>Sulfurospirillaceae</taxon>
        <taxon>Sulfurospirillum</taxon>
    </lineage>
</organism>
<evidence type="ECO:0000256" key="1">
    <source>
        <dbReference type="ARBA" id="ARBA00023015"/>
    </source>
</evidence>
<feature type="domain" description="HTH gntR-type" evidence="4">
    <location>
        <begin position="10"/>
        <end position="77"/>
    </location>
</feature>
<keyword evidence="2" id="KW-0238">DNA-binding</keyword>
<dbReference type="Proteomes" id="UP000502831">
    <property type="component" value="Chromosome"/>
</dbReference>
<protein>
    <submittedName>
        <fullName evidence="6">GntR family transcriptional regulator</fullName>
    </submittedName>
    <submittedName>
        <fullName evidence="5">Transcriptional regulator, GntR family</fullName>
    </submittedName>
</protein>
<dbReference type="EMBL" id="CP023275">
    <property type="protein sequence ID" value="ATB68148.1"/>
    <property type="molecule type" value="Genomic_DNA"/>
</dbReference>
<reference evidence="5" key="3">
    <citation type="submission" date="2017-09" db="EMBL/GenBank/DDBJ databases">
        <authorList>
            <person name="Goris T."/>
        </authorList>
    </citation>
    <scope>NUCLEOTIDE SEQUENCE</scope>
    <source>
        <strain evidence="5">JPD-1</strain>
    </source>
</reference>
<dbReference type="AlphaFoldDB" id="A0A290HKC0"/>
<dbReference type="SMART" id="SM00345">
    <property type="entry name" value="HTH_GNTR"/>
    <property type="match status" value="1"/>
</dbReference>
<dbReference type="PROSITE" id="PS50949">
    <property type="entry name" value="HTH_GNTR"/>
    <property type="match status" value="1"/>
</dbReference>